<proteinExistence type="inferred from homology"/>
<keyword evidence="3" id="KW-0472">Membrane</keyword>
<evidence type="ECO:0000313" key="6">
    <source>
        <dbReference type="Proteomes" id="UP001501285"/>
    </source>
</evidence>
<dbReference type="SUPFAM" id="SSF89392">
    <property type="entry name" value="Prokaryotic lipoproteins and lipoprotein localization factors"/>
    <property type="match status" value="1"/>
</dbReference>
<gene>
    <name evidence="5" type="ORF">GCM10009740_18700</name>
</gene>
<evidence type="ECO:0000256" key="4">
    <source>
        <dbReference type="SAM" id="SignalP"/>
    </source>
</evidence>
<dbReference type="InterPro" id="IPR029046">
    <property type="entry name" value="LolA/LolB/LppX"/>
</dbReference>
<feature type="signal peptide" evidence="4">
    <location>
        <begin position="1"/>
        <end position="39"/>
    </location>
</feature>
<evidence type="ECO:0000313" key="5">
    <source>
        <dbReference type="EMBL" id="GAA2029380.1"/>
    </source>
</evidence>
<organism evidence="5 6">
    <name type="scientific">Terrabacter terrae</name>
    <dbReference type="NCBI Taxonomy" id="318434"/>
    <lineage>
        <taxon>Bacteria</taxon>
        <taxon>Bacillati</taxon>
        <taxon>Actinomycetota</taxon>
        <taxon>Actinomycetes</taxon>
        <taxon>Micrococcales</taxon>
        <taxon>Intrasporangiaceae</taxon>
        <taxon>Terrabacter</taxon>
    </lineage>
</organism>
<dbReference type="CDD" id="cd16334">
    <property type="entry name" value="LppX-like"/>
    <property type="match status" value="1"/>
</dbReference>
<dbReference type="Proteomes" id="UP001501285">
    <property type="component" value="Unassembled WGS sequence"/>
</dbReference>
<keyword evidence="6" id="KW-1185">Reference proteome</keyword>
<name>A0ABP5FNS9_9MICO</name>
<dbReference type="Gene3D" id="2.50.20.20">
    <property type="match status" value="1"/>
</dbReference>
<evidence type="ECO:0000256" key="1">
    <source>
        <dbReference type="ARBA" id="ARBA00004196"/>
    </source>
</evidence>
<comment type="subcellular location">
    <subcellularLocation>
        <location evidence="1">Cell envelope</location>
    </subcellularLocation>
</comment>
<dbReference type="InterPro" id="IPR009830">
    <property type="entry name" value="LppX/LprAFG"/>
</dbReference>
<comment type="caution">
    <text evidence="5">The sequence shown here is derived from an EMBL/GenBank/DDBJ whole genome shotgun (WGS) entry which is preliminary data.</text>
</comment>
<protein>
    <recommendedName>
        <fullName evidence="7">Lipoprotein LprG</fullName>
    </recommendedName>
</protein>
<dbReference type="Pfam" id="PF07161">
    <property type="entry name" value="LppX_LprAFG"/>
    <property type="match status" value="1"/>
</dbReference>
<keyword evidence="3" id="KW-1003">Cell membrane</keyword>
<feature type="chain" id="PRO_5046180051" description="Lipoprotein LprG" evidence="4">
    <location>
        <begin position="40"/>
        <end position="245"/>
    </location>
</feature>
<reference evidence="6" key="1">
    <citation type="journal article" date="2019" name="Int. J. Syst. Evol. Microbiol.">
        <title>The Global Catalogue of Microorganisms (GCM) 10K type strain sequencing project: providing services to taxonomists for standard genome sequencing and annotation.</title>
        <authorList>
            <consortium name="The Broad Institute Genomics Platform"/>
            <consortium name="The Broad Institute Genome Sequencing Center for Infectious Disease"/>
            <person name="Wu L."/>
            <person name="Ma J."/>
        </authorList>
    </citation>
    <scope>NUCLEOTIDE SEQUENCE [LARGE SCALE GENOMIC DNA]</scope>
    <source>
        <strain evidence="6">JCM 14283</strain>
    </source>
</reference>
<comment type="similarity">
    <text evidence="2">Belongs to the LppX/LprAFG lipoprotein family.</text>
</comment>
<evidence type="ECO:0000256" key="3">
    <source>
        <dbReference type="ARBA" id="ARBA00022475"/>
    </source>
</evidence>
<keyword evidence="4" id="KW-0732">Signal</keyword>
<dbReference type="EMBL" id="BAAANB010000020">
    <property type="protein sequence ID" value="GAA2029380.1"/>
    <property type="molecule type" value="Genomic_DNA"/>
</dbReference>
<evidence type="ECO:0000256" key="2">
    <source>
        <dbReference type="ARBA" id="ARBA00009194"/>
    </source>
</evidence>
<evidence type="ECO:0008006" key="7">
    <source>
        <dbReference type="Google" id="ProtNLM"/>
    </source>
</evidence>
<sequence length="245" mass="25148">MPHHSVSLTRMRITGKLAAAALSATCVVTVAACSSPDGASPNQTQLSPAQRLAAAKAKVDAAPSVHLQLASSDVPQGSSGVVSADGWGKHPPAFKGTFKVSLKGVQADAEITSLGGDVYARLPLIPGTNKIDPKTFNVPDPAVLFSPEKGLTTLLTATTSPSAGDKVRRGSEVLSTIKGSLPGKAVTDLFLIGDSNGTFSATYGLTDTQELRQVAIAGPFFGAGTTSTYTLTLDQYGRPVTITKP</sequence>
<accession>A0ABP5FNS9</accession>